<dbReference type="InterPro" id="IPR010514">
    <property type="entry name" value="COX_ARM"/>
</dbReference>
<evidence type="ECO:0000313" key="19">
    <source>
        <dbReference type="EMBL" id="MDQ0470216.1"/>
    </source>
</evidence>
<feature type="domain" description="Cytochrome oxidase subunit II copper A binding" evidence="17">
    <location>
        <begin position="104"/>
        <end position="216"/>
    </location>
</feature>
<comment type="similarity">
    <text evidence="2 14">Belongs to the cytochrome c oxidase subunit 2 family.</text>
</comment>
<evidence type="ECO:0000256" key="1">
    <source>
        <dbReference type="ARBA" id="ARBA00004651"/>
    </source>
</evidence>
<organism evidence="19 20">
    <name type="scientific">Labrys wisconsinensis</name>
    <dbReference type="NCBI Taxonomy" id="425677"/>
    <lineage>
        <taxon>Bacteria</taxon>
        <taxon>Pseudomonadati</taxon>
        <taxon>Pseudomonadota</taxon>
        <taxon>Alphaproteobacteria</taxon>
        <taxon>Hyphomicrobiales</taxon>
        <taxon>Xanthobacteraceae</taxon>
        <taxon>Labrys</taxon>
    </lineage>
</organism>
<keyword evidence="7" id="KW-0732">Signal</keyword>
<dbReference type="PIRSF" id="PIRSF000292">
    <property type="entry name" value="Ubi_od_II"/>
    <property type="match status" value="1"/>
</dbReference>
<dbReference type="RefSeq" id="WP_307273873.1">
    <property type="nucleotide sequence ID" value="NZ_JAUSVX010000005.1"/>
</dbReference>
<evidence type="ECO:0000256" key="12">
    <source>
        <dbReference type="ARBA" id="ARBA00023139"/>
    </source>
</evidence>
<evidence type="ECO:0000259" key="18">
    <source>
        <dbReference type="PROSITE" id="PS50999"/>
    </source>
</evidence>
<feature type="domain" description="Cytochrome oxidase subunit II transmembrane region profile" evidence="18">
    <location>
        <begin position="1"/>
        <end position="98"/>
    </location>
</feature>
<dbReference type="Gene3D" id="2.60.40.420">
    <property type="entry name" value="Cupredoxins - blue copper proteins"/>
    <property type="match status" value="1"/>
</dbReference>
<keyword evidence="3 14" id="KW-0813">Transport</keyword>
<keyword evidence="8 14" id="KW-0249">Electron transport</keyword>
<dbReference type="SUPFAM" id="SSF49503">
    <property type="entry name" value="Cupredoxins"/>
    <property type="match status" value="1"/>
</dbReference>
<sequence length="282" mass="30472">MSLAGCSGVLDPQGPVSLSEKLILFDSLAIMLVIVVPTIIATLAFAWWFRASNVRARYQPYWAFSGTLELIVWAIPVLVITFLGGIAWFGSHALDPYVALPSKEKPIEVEVVSLDWKWLFIYPDDHVATVNQLVIPAGRPVHFKLTSSGVMNSFFVPQLGSQIYTMASMTSQVSLQADQPGTYPGLSAQFSGEGFSDMHFDVRAVASDQFAQWLASVQGSGPVLDKAAYDELAKPSKNVPPSTYSNVDPKLFDDVVAGDLNRPGIEGGHGGQDTPPAATKEP</sequence>
<evidence type="ECO:0000259" key="17">
    <source>
        <dbReference type="PROSITE" id="PS50857"/>
    </source>
</evidence>
<gene>
    <name evidence="19" type="ORF">QO011_003232</name>
</gene>
<dbReference type="GO" id="GO:0016491">
    <property type="term" value="F:oxidoreductase activity"/>
    <property type="evidence" value="ECO:0007669"/>
    <property type="project" value="UniProtKB-KW"/>
</dbReference>
<evidence type="ECO:0000256" key="15">
    <source>
        <dbReference type="SAM" id="MobiDB-lite"/>
    </source>
</evidence>
<dbReference type="InterPro" id="IPR008972">
    <property type="entry name" value="Cupredoxin"/>
</dbReference>
<feature type="transmembrane region" description="Helical" evidence="16">
    <location>
        <begin position="28"/>
        <end position="49"/>
    </location>
</feature>
<dbReference type="InterPro" id="IPR036257">
    <property type="entry name" value="Cyt_c_oxidase_su2_TM_sf"/>
</dbReference>
<keyword evidence="6 16" id="KW-0812">Transmembrane</keyword>
<dbReference type="CDD" id="cd04212">
    <property type="entry name" value="CuRO_UO_II"/>
    <property type="match status" value="1"/>
</dbReference>
<dbReference type="EMBL" id="JAUSVX010000005">
    <property type="protein sequence ID" value="MDQ0470216.1"/>
    <property type="molecule type" value="Genomic_DNA"/>
</dbReference>
<keyword evidence="11 14" id="KW-0472">Membrane</keyword>
<keyword evidence="9 16" id="KW-1133">Transmembrane helix</keyword>
<accession>A0ABU0J7G7</accession>
<keyword evidence="10 14" id="KW-0560">Oxidoreductase</keyword>
<evidence type="ECO:0000256" key="3">
    <source>
        <dbReference type="ARBA" id="ARBA00022448"/>
    </source>
</evidence>
<dbReference type="PROSITE" id="PS50999">
    <property type="entry name" value="COX2_TM"/>
    <property type="match status" value="1"/>
</dbReference>
<dbReference type="InterPro" id="IPR011759">
    <property type="entry name" value="Cyt_c_oxidase_su2_TM_dom"/>
</dbReference>
<evidence type="ECO:0000256" key="11">
    <source>
        <dbReference type="ARBA" id="ARBA00023136"/>
    </source>
</evidence>
<dbReference type="InterPro" id="IPR006333">
    <property type="entry name" value="Cyt_o_ubiquinol_oxidase_su2"/>
</dbReference>
<keyword evidence="20" id="KW-1185">Reference proteome</keyword>
<evidence type="ECO:0000256" key="4">
    <source>
        <dbReference type="ARBA" id="ARBA00022475"/>
    </source>
</evidence>
<dbReference type="NCBIfam" id="TIGR01433">
    <property type="entry name" value="CyoA"/>
    <property type="match status" value="1"/>
</dbReference>
<reference evidence="19 20" key="1">
    <citation type="submission" date="2023-07" db="EMBL/GenBank/DDBJ databases">
        <title>Genomic Encyclopedia of Type Strains, Phase IV (KMG-IV): sequencing the most valuable type-strain genomes for metagenomic binning, comparative biology and taxonomic classification.</title>
        <authorList>
            <person name="Goeker M."/>
        </authorList>
    </citation>
    <scope>NUCLEOTIDE SEQUENCE [LARGE SCALE GENOMIC DNA]</scope>
    <source>
        <strain evidence="19 20">DSM 19619</strain>
    </source>
</reference>
<dbReference type="PANTHER" id="PTHR22888:SF18">
    <property type="entry name" value="CYTOCHROME BO(3) UBIQUINOL OXIDASE SUBUNIT 2"/>
    <property type="match status" value="1"/>
</dbReference>
<dbReference type="Pfam" id="PF00116">
    <property type="entry name" value="COX2"/>
    <property type="match status" value="1"/>
</dbReference>
<dbReference type="Proteomes" id="UP001242480">
    <property type="component" value="Unassembled WGS sequence"/>
</dbReference>
<dbReference type="PANTHER" id="PTHR22888">
    <property type="entry name" value="CYTOCHROME C OXIDASE, SUBUNIT II"/>
    <property type="match status" value="1"/>
</dbReference>
<keyword evidence="5 14" id="KW-0679">Respiratory chain</keyword>
<dbReference type="Gene3D" id="1.10.287.90">
    <property type="match status" value="1"/>
</dbReference>
<dbReference type="InterPro" id="IPR045187">
    <property type="entry name" value="CcO_II"/>
</dbReference>
<evidence type="ECO:0000256" key="7">
    <source>
        <dbReference type="ARBA" id="ARBA00022729"/>
    </source>
</evidence>
<keyword evidence="4 14" id="KW-1003">Cell membrane</keyword>
<proteinExistence type="inferred from homology"/>
<keyword evidence="13" id="KW-0449">Lipoprotein</keyword>
<name>A0ABU0J7G7_9HYPH</name>
<evidence type="ECO:0000256" key="6">
    <source>
        <dbReference type="ARBA" id="ARBA00022692"/>
    </source>
</evidence>
<evidence type="ECO:0000256" key="13">
    <source>
        <dbReference type="ARBA" id="ARBA00023288"/>
    </source>
</evidence>
<dbReference type="InterPro" id="IPR034227">
    <property type="entry name" value="CuRO_UO_II"/>
</dbReference>
<evidence type="ECO:0000313" key="20">
    <source>
        <dbReference type="Proteomes" id="UP001242480"/>
    </source>
</evidence>
<comment type="subcellular location">
    <subcellularLocation>
        <location evidence="1">Cell membrane</location>
        <topology evidence="1">Multi-pass membrane protein</topology>
    </subcellularLocation>
</comment>
<evidence type="ECO:0000256" key="10">
    <source>
        <dbReference type="ARBA" id="ARBA00023002"/>
    </source>
</evidence>
<protein>
    <recommendedName>
        <fullName evidence="14">Ubiquinol oxidase subunit 2</fullName>
    </recommendedName>
</protein>
<evidence type="ECO:0000256" key="8">
    <source>
        <dbReference type="ARBA" id="ARBA00022982"/>
    </source>
</evidence>
<evidence type="ECO:0000256" key="2">
    <source>
        <dbReference type="ARBA" id="ARBA00007866"/>
    </source>
</evidence>
<evidence type="ECO:0000256" key="9">
    <source>
        <dbReference type="ARBA" id="ARBA00022989"/>
    </source>
</evidence>
<dbReference type="SUPFAM" id="SSF81464">
    <property type="entry name" value="Cytochrome c oxidase subunit II-like, transmembrane region"/>
    <property type="match status" value="1"/>
</dbReference>
<feature type="transmembrane region" description="Helical" evidence="16">
    <location>
        <begin position="70"/>
        <end position="90"/>
    </location>
</feature>
<dbReference type="Pfam" id="PF06481">
    <property type="entry name" value="COX_ARM"/>
    <property type="match status" value="1"/>
</dbReference>
<feature type="region of interest" description="Disordered" evidence="15">
    <location>
        <begin position="257"/>
        <end position="282"/>
    </location>
</feature>
<evidence type="ECO:0000256" key="16">
    <source>
        <dbReference type="SAM" id="Phobius"/>
    </source>
</evidence>
<dbReference type="PROSITE" id="PS50857">
    <property type="entry name" value="COX2_CUA"/>
    <property type="match status" value="1"/>
</dbReference>
<evidence type="ECO:0000256" key="14">
    <source>
        <dbReference type="PIRNR" id="PIRNR000292"/>
    </source>
</evidence>
<dbReference type="InterPro" id="IPR002429">
    <property type="entry name" value="CcO_II-like_C"/>
</dbReference>
<evidence type="ECO:0000256" key="5">
    <source>
        <dbReference type="ARBA" id="ARBA00022660"/>
    </source>
</evidence>
<keyword evidence="12" id="KW-0564">Palmitate</keyword>
<comment type="caution">
    <text evidence="19">The sequence shown here is derived from an EMBL/GenBank/DDBJ whole genome shotgun (WGS) entry which is preliminary data.</text>
</comment>